<dbReference type="InterPro" id="IPR045584">
    <property type="entry name" value="Pilin-like"/>
</dbReference>
<evidence type="ECO:0000313" key="4">
    <source>
        <dbReference type="Proteomes" id="UP000263900"/>
    </source>
</evidence>
<feature type="transmembrane region" description="Helical" evidence="1">
    <location>
        <begin position="62"/>
        <end position="81"/>
    </location>
</feature>
<accession>A0A3B7MF34</accession>
<dbReference type="InterPro" id="IPR013545">
    <property type="entry name" value="T2SS_protein-GspG_C"/>
</dbReference>
<dbReference type="Gene3D" id="3.30.700.10">
    <property type="entry name" value="Glycoprotein, Type 4 Pilin"/>
    <property type="match status" value="1"/>
</dbReference>
<keyword evidence="1" id="KW-1133">Transmembrane helix</keyword>
<protein>
    <recommendedName>
        <fullName evidence="2">Type II secretion system protein GspG C-terminal domain-containing protein</fullName>
    </recommendedName>
</protein>
<name>A0A3B7MF34_9BACT</name>
<keyword evidence="1" id="KW-0812">Transmembrane</keyword>
<organism evidence="3 4">
    <name type="scientific">Paraflavitalea soli</name>
    <dbReference type="NCBI Taxonomy" id="2315862"/>
    <lineage>
        <taxon>Bacteria</taxon>
        <taxon>Pseudomonadati</taxon>
        <taxon>Bacteroidota</taxon>
        <taxon>Chitinophagia</taxon>
        <taxon>Chitinophagales</taxon>
        <taxon>Chitinophagaceae</taxon>
        <taxon>Paraflavitalea</taxon>
    </lineage>
</organism>
<feature type="domain" description="Type II secretion system protein GspG C-terminal" evidence="2">
    <location>
        <begin position="91"/>
        <end position="177"/>
    </location>
</feature>
<keyword evidence="1" id="KW-0472">Membrane</keyword>
<dbReference type="AlphaFoldDB" id="A0A3B7MF34"/>
<proteinExistence type="predicted"/>
<evidence type="ECO:0000256" key="1">
    <source>
        <dbReference type="SAM" id="Phobius"/>
    </source>
</evidence>
<dbReference type="SUPFAM" id="SSF54523">
    <property type="entry name" value="Pili subunits"/>
    <property type="match status" value="1"/>
</dbReference>
<evidence type="ECO:0000313" key="3">
    <source>
        <dbReference type="EMBL" id="AXY72944.1"/>
    </source>
</evidence>
<dbReference type="EMBL" id="CP032157">
    <property type="protein sequence ID" value="AXY72944.1"/>
    <property type="molecule type" value="Genomic_DNA"/>
</dbReference>
<keyword evidence="4" id="KW-1185">Reference proteome</keyword>
<reference evidence="3 4" key="1">
    <citation type="submission" date="2018-09" db="EMBL/GenBank/DDBJ databases">
        <title>Genome sequencing of strain 6GH32-13.</title>
        <authorList>
            <person name="Weon H.-Y."/>
            <person name="Heo J."/>
            <person name="Kwon S.-W."/>
        </authorList>
    </citation>
    <scope>NUCLEOTIDE SEQUENCE [LARGE SCALE GENOMIC DNA]</scope>
    <source>
        <strain evidence="3 4">5GH32-13</strain>
    </source>
</reference>
<dbReference type="Pfam" id="PF08334">
    <property type="entry name" value="T2SSG"/>
    <property type="match status" value="1"/>
</dbReference>
<dbReference type="KEGG" id="pseg:D3H65_02730"/>
<gene>
    <name evidence="3" type="ORF">D3H65_02730</name>
</gene>
<evidence type="ECO:0000259" key="2">
    <source>
        <dbReference type="Pfam" id="PF08334"/>
    </source>
</evidence>
<dbReference type="OrthoDB" id="1447786at2"/>
<sequence>MIKASVIDGIIPGFCQSNQSRIMNKQNNPPYWIGYFCLLPLIGAFIGIALIYMGISRYKSKPLVAIGFAGVMITVVTYYFIFYDMRYGANTARGYAKLSQMQINSLANSVEYYKVKRGVYPDSLEQLKEMDPLIDISDPLLLRRMDKNFNANFYYEKAGGKYILLSIGIDGVAHTADDIYPVADSSSNLEINQ</sequence>
<feature type="transmembrane region" description="Helical" evidence="1">
    <location>
        <begin position="32"/>
        <end position="55"/>
    </location>
</feature>
<dbReference type="Proteomes" id="UP000263900">
    <property type="component" value="Chromosome"/>
</dbReference>